<feature type="compositionally biased region" description="Low complexity" evidence="7">
    <location>
        <begin position="208"/>
        <end position="219"/>
    </location>
</feature>
<keyword evidence="9" id="KW-1185">Reference proteome</keyword>
<dbReference type="Pfam" id="PF08598">
    <property type="entry name" value="Sds3"/>
    <property type="match status" value="1"/>
</dbReference>
<dbReference type="InParanoid" id="I2GZ77"/>
<sequence length="333" mass="39028">MASNQLTRSELKRRSLINMLNVYEDYFYKNKDVEYERKIRVLQNDLYAIQNNKEINPINGENEEGDPLNVEKGKTSIDYFNKMEDLKEGRDYDLIRLRLYQDYIFESKTNDYIEEINSINNEYGMIENICQNKLIEKYKRKIQELKIENENYQLLNKKNQHLNFEPFLELSTNYSKGRDINKPITRGQLNNGVEAEYTNGSRSGSNLSIKSITSPKSSSYEMETESHSTINNGIHRRRVTRNKKLKYTRREALSEEDEGGTTSTTTAATTAKETELKSSELSHLKEFLEKPESLCKELFDITNSELVPRSSIKNELHNLLFKDVRIQIKEKKI</sequence>
<dbReference type="AlphaFoldDB" id="I2GZ77"/>
<organism evidence="8 9">
    <name type="scientific">Henningerozyma blattae (strain ATCC 34711 / CBS 6284 / DSM 70876 / NBRC 10599 / NRRL Y-10934 / UCD 77-7)</name>
    <name type="common">Yeast</name>
    <name type="synonym">Tetrapisispora blattae</name>
    <dbReference type="NCBI Taxonomy" id="1071380"/>
    <lineage>
        <taxon>Eukaryota</taxon>
        <taxon>Fungi</taxon>
        <taxon>Dikarya</taxon>
        <taxon>Ascomycota</taxon>
        <taxon>Saccharomycotina</taxon>
        <taxon>Saccharomycetes</taxon>
        <taxon>Saccharomycetales</taxon>
        <taxon>Saccharomycetaceae</taxon>
        <taxon>Henningerozyma</taxon>
    </lineage>
</organism>
<evidence type="ECO:0000313" key="8">
    <source>
        <dbReference type="EMBL" id="CCH59429.1"/>
    </source>
</evidence>
<dbReference type="EMBL" id="HE806317">
    <property type="protein sequence ID" value="CCH59429.1"/>
    <property type="molecule type" value="Genomic_DNA"/>
</dbReference>
<evidence type="ECO:0000256" key="1">
    <source>
        <dbReference type="ARBA" id="ARBA00004123"/>
    </source>
</evidence>
<dbReference type="OrthoDB" id="70376at2759"/>
<gene>
    <name evidence="8" type="primary">TBLA0B06030</name>
    <name evidence="8" type="ORF">TBLA_0B06030</name>
</gene>
<dbReference type="GeneID" id="14494005"/>
<dbReference type="GO" id="GO:0005654">
    <property type="term" value="C:nucleoplasm"/>
    <property type="evidence" value="ECO:0007669"/>
    <property type="project" value="UniProtKB-ARBA"/>
</dbReference>
<evidence type="ECO:0000256" key="5">
    <source>
        <dbReference type="ARBA" id="ARBA00023242"/>
    </source>
</evidence>
<feature type="region of interest" description="Disordered" evidence="7">
    <location>
        <begin position="192"/>
        <end position="228"/>
    </location>
</feature>
<feature type="region of interest" description="Disordered" evidence="7">
    <location>
        <begin position="246"/>
        <end position="276"/>
    </location>
</feature>
<evidence type="ECO:0000313" key="9">
    <source>
        <dbReference type="Proteomes" id="UP000002866"/>
    </source>
</evidence>
<keyword evidence="4" id="KW-0804">Transcription</keyword>
<proteinExistence type="predicted"/>
<reference evidence="8 9" key="1">
    <citation type="journal article" date="2011" name="Proc. Natl. Acad. Sci. U.S.A.">
        <title>Evolutionary erosion of yeast sex chromosomes by mating-type switching accidents.</title>
        <authorList>
            <person name="Gordon J.L."/>
            <person name="Armisen D."/>
            <person name="Proux-Wera E."/>
            <person name="Oheigeartaigh S.S."/>
            <person name="Byrne K.P."/>
            <person name="Wolfe K.H."/>
        </authorList>
    </citation>
    <scope>NUCLEOTIDE SEQUENCE [LARGE SCALE GENOMIC DNA]</scope>
    <source>
        <strain evidence="9">ATCC 34711 / CBS 6284 / DSM 70876 / NBRC 10599 / NRRL Y-10934 / UCD 77-7</strain>
    </source>
</reference>
<dbReference type="InterPro" id="IPR013907">
    <property type="entry name" value="Sds3"/>
</dbReference>
<dbReference type="GO" id="GO:0010468">
    <property type="term" value="P:regulation of gene expression"/>
    <property type="evidence" value="ECO:0007669"/>
    <property type="project" value="UniProtKB-ARBA"/>
</dbReference>
<evidence type="ECO:0000256" key="4">
    <source>
        <dbReference type="ARBA" id="ARBA00023163"/>
    </source>
</evidence>
<evidence type="ECO:0000256" key="7">
    <source>
        <dbReference type="SAM" id="MobiDB-lite"/>
    </source>
</evidence>
<feature type="compositionally biased region" description="Low complexity" evidence="7">
    <location>
        <begin position="260"/>
        <end position="271"/>
    </location>
</feature>
<keyword evidence="3" id="KW-0805">Transcription regulation</keyword>
<accession>I2GZ77</accession>
<comment type="subcellular location">
    <subcellularLocation>
        <location evidence="1">Nucleus</location>
    </subcellularLocation>
</comment>
<keyword evidence="5" id="KW-0539">Nucleus</keyword>
<keyword evidence="2" id="KW-0678">Repressor</keyword>
<evidence type="ECO:0000256" key="3">
    <source>
        <dbReference type="ARBA" id="ARBA00023015"/>
    </source>
</evidence>
<dbReference type="Proteomes" id="UP000002866">
    <property type="component" value="Chromosome 2"/>
</dbReference>
<dbReference type="KEGG" id="tbl:TBLA_0B06030"/>
<keyword evidence="6" id="KW-0175">Coiled coil</keyword>
<evidence type="ECO:0000256" key="6">
    <source>
        <dbReference type="SAM" id="Coils"/>
    </source>
</evidence>
<evidence type="ECO:0000256" key="2">
    <source>
        <dbReference type="ARBA" id="ARBA00022491"/>
    </source>
</evidence>
<dbReference type="RefSeq" id="XP_004178948.1">
    <property type="nucleotide sequence ID" value="XM_004178900.1"/>
</dbReference>
<protein>
    <recommendedName>
        <fullName evidence="10">Transcriptional regulatory protein SDS3</fullName>
    </recommendedName>
</protein>
<name>I2GZ77_HENB6</name>
<evidence type="ECO:0008006" key="10">
    <source>
        <dbReference type="Google" id="ProtNLM"/>
    </source>
</evidence>
<dbReference type="HOGENOM" id="CLU_834645_0_0_1"/>
<feature type="compositionally biased region" description="Polar residues" evidence="7">
    <location>
        <begin position="198"/>
        <end position="207"/>
    </location>
</feature>
<feature type="coiled-coil region" evidence="6">
    <location>
        <begin position="128"/>
        <end position="158"/>
    </location>
</feature>